<dbReference type="Pfam" id="PF13439">
    <property type="entry name" value="Glyco_transf_4"/>
    <property type="match status" value="1"/>
</dbReference>
<dbReference type="Pfam" id="PF00534">
    <property type="entry name" value="Glycos_transf_1"/>
    <property type="match status" value="1"/>
</dbReference>
<organism evidence="3 4">
    <name type="scientific">Neolewinella lacunae</name>
    <dbReference type="NCBI Taxonomy" id="1517758"/>
    <lineage>
        <taxon>Bacteria</taxon>
        <taxon>Pseudomonadati</taxon>
        <taxon>Bacteroidota</taxon>
        <taxon>Saprospiria</taxon>
        <taxon>Saprospirales</taxon>
        <taxon>Lewinellaceae</taxon>
        <taxon>Neolewinella</taxon>
    </lineage>
</organism>
<evidence type="ECO:0000313" key="3">
    <source>
        <dbReference type="EMBL" id="MBC6996682.1"/>
    </source>
</evidence>
<dbReference type="PANTHER" id="PTHR12526:SF595">
    <property type="entry name" value="BLL5217 PROTEIN"/>
    <property type="match status" value="1"/>
</dbReference>
<feature type="domain" description="Glycosyltransferase subfamily 4-like N-terminal" evidence="2">
    <location>
        <begin position="19"/>
        <end position="160"/>
    </location>
</feature>
<accession>A0A923PTS6</accession>
<dbReference type="InterPro" id="IPR001296">
    <property type="entry name" value="Glyco_trans_1"/>
</dbReference>
<comment type="caution">
    <text evidence="3">The sequence shown here is derived from an EMBL/GenBank/DDBJ whole genome shotgun (WGS) entry which is preliminary data.</text>
</comment>
<dbReference type="Proteomes" id="UP000650081">
    <property type="component" value="Unassembled WGS sequence"/>
</dbReference>
<dbReference type="PANTHER" id="PTHR12526">
    <property type="entry name" value="GLYCOSYLTRANSFERASE"/>
    <property type="match status" value="1"/>
</dbReference>
<protein>
    <submittedName>
        <fullName evidence="3">Glycosyltransferase</fullName>
    </submittedName>
</protein>
<proteinExistence type="predicted"/>
<dbReference type="EMBL" id="JACSIT010000154">
    <property type="protein sequence ID" value="MBC6996682.1"/>
    <property type="molecule type" value="Genomic_DNA"/>
</dbReference>
<dbReference type="Gene3D" id="3.40.50.2000">
    <property type="entry name" value="Glycogen Phosphorylase B"/>
    <property type="match status" value="2"/>
</dbReference>
<evidence type="ECO:0000313" key="4">
    <source>
        <dbReference type="Proteomes" id="UP000650081"/>
    </source>
</evidence>
<evidence type="ECO:0000259" key="2">
    <source>
        <dbReference type="Pfam" id="PF13439"/>
    </source>
</evidence>
<sequence length="339" mass="36574">MRIALLAPLRYPIREPFHGGLEMHTHLLARELSARGHSVTLFAHPDSDPRFRIVPQAIPGKGALATLRATYAAVRSMGRGDFDVIHNNSIHFLPPLLVRHLPAPLVTTLHTPPYRSFQLTGWLARASARCRYVAISHFVARQWAPYVGESTVVHNGLALEDWPYSAAGSPRTAVWYGRFTPEKGAEYAIAAARAAGYRLTLAGPVYDPDYFSRAIAPQLGGDIHYAGHLTQAELAALVGQAAVGLVTPVWDEPFGLAYAEMLACGTPVAGFASGAAAEIITPATGILVAKRDTAALTQVLGEVERSKDRQTCRAHVEKEFQVETMLTGYLAVYAAACAG</sequence>
<dbReference type="GO" id="GO:0016757">
    <property type="term" value="F:glycosyltransferase activity"/>
    <property type="evidence" value="ECO:0007669"/>
    <property type="project" value="InterPro"/>
</dbReference>
<feature type="domain" description="Glycosyl transferase family 1" evidence="1">
    <location>
        <begin position="168"/>
        <end position="307"/>
    </location>
</feature>
<reference evidence="3" key="1">
    <citation type="submission" date="2020-08" db="EMBL/GenBank/DDBJ databases">
        <title>Lewinella bacteria from marine environments.</title>
        <authorList>
            <person name="Zhong Y."/>
        </authorList>
    </citation>
    <scope>NUCLEOTIDE SEQUENCE</scope>
    <source>
        <strain evidence="3">KCTC 42187</strain>
    </source>
</reference>
<dbReference type="InterPro" id="IPR028098">
    <property type="entry name" value="Glyco_trans_4-like_N"/>
</dbReference>
<dbReference type="AlphaFoldDB" id="A0A923PTS6"/>
<gene>
    <name evidence="3" type="ORF">H9S92_21095</name>
</gene>
<name>A0A923PTS6_9BACT</name>
<evidence type="ECO:0000259" key="1">
    <source>
        <dbReference type="Pfam" id="PF00534"/>
    </source>
</evidence>
<dbReference type="SUPFAM" id="SSF53756">
    <property type="entry name" value="UDP-Glycosyltransferase/glycogen phosphorylase"/>
    <property type="match status" value="1"/>
</dbReference>
<dbReference type="RefSeq" id="WP_187468692.1">
    <property type="nucleotide sequence ID" value="NZ_JACSIT010000154.1"/>
</dbReference>
<keyword evidence="4" id="KW-1185">Reference proteome</keyword>